<dbReference type="EMBL" id="HBGD01003894">
    <property type="protein sequence ID" value="CAD9079956.1"/>
    <property type="molecule type" value="Transcribed_RNA"/>
</dbReference>
<feature type="compositionally biased region" description="Basic and acidic residues" evidence="4">
    <location>
        <begin position="172"/>
        <end position="185"/>
    </location>
</feature>
<feature type="region of interest" description="Disordered" evidence="4">
    <location>
        <begin position="1"/>
        <end position="25"/>
    </location>
</feature>
<evidence type="ECO:0000256" key="1">
    <source>
        <dbReference type="ARBA" id="ARBA00022443"/>
    </source>
</evidence>
<dbReference type="SMART" id="SM00326">
    <property type="entry name" value="SH3"/>
    <property type="match status" value="1"/>
</dbReference>
<keyword evidence="1 2" id="KW-0728">SH3 domain</keyword>
<evidence type="ECO:0000256" key="3">
    <source>
        <dbReference type="SAM" id="Coils"/>
    </source>
</evidence>
<protein>
    <recommendedName>
        <fullName evidence="5">SH3 domain-containing protein</fullName>
    </recommendedName>
</protein>
<dbReference type="PROSITE" id="PS50002">
    <property type="entry name" value="SH3"/>
    <property type="match status" value="1"/>
</dbReference>
<name>A0A7S1KNQ8_9EUKA</name>
<dbReference type="SUPFAM" id="SSF50044">
    <property type="entry name" value="SH3-domain"/>
    <property type="match status" value="1"/>
</dbReference>
<evidence type="ECO:0000256" key="4">
    <source>
        <dbReference type="SAM" id="MobiDB-lite"/>
    </source>
</evidence>
<feature type="compositionally biased region" description="Basic and acidic residues" evidence="4">
    <location>
        <begin position="110"/>
        <end position="121"/>
    </location>
</feature>
<feature type="compositionally biased region" description="Low complexity" evidence="4">
    <location>
        <begin position="202"/>
        <end position="221"/>
    </location>
</feature>
<feature type="compositionally biased region" description="Low complexity" evidence="4">
    <location>
        <begin position="272"/>
        <end position="284"/>
    </location>
</feature>
<feature type="compositionally biased region" description="Polar residues" evidence="4">
    <location>
        <begin position="135"/>
        <end position="146"/>
    </location>
</feature>
<dbReference type="Gene3D" id="2.30.30.40">
    <property type="entry name" value="SH3 Domains"/>
    <property type="match status" value="1"/>
</dbReference>
<evidence type="ECO:0000313" key="6">
    <source>
        <dbReference type="EMBL" id="CAD9079956.1"/>
    </source>
</evidence>
<organism evidence="6">
    <name type="scientific">Percolomonas cosmopolitus</name>
    <dbReference type="NCBI Taxonomy" id="63605"/>
    <lineage>
        <taxon>Eukaryota</taxon>
        <taxon>Discoba</taxon>
        <taxon>Heterolobosea</taxon>
        <taxon>Tetramitia</taxon>
        <taxon>Eutetramitia</taxon>
        <taxon>Percolomonadidae</taxon>
        <taxon>Percolomonas</taxon>
    </lineage>
</organism>
<accession>A0A7S1KNQ8</accession>
<feature type="coiled-coil region" evidence="3">
    <location>
        <begin position="347"/>
        <end position="374"/>
    </location>
</feature>
<feature type="region of interest" description="Disordered" evidence="4">
    <location>
        <begin position="258"/>
        <end position="299"/>
    </location>
</feature>
<feature type="region of interest" description="Disordered" evidence="4">
    <location>
        <begin position="108"/>
        <end position="221"/>
    </location>
</feature>
<reference evidence="6" key="1">
    <citation type="submission" date="2021-01" db="EMBL/GenBank/DDBJ databases">
        <authorList>
            <person name="Corre E."/>
            <person name="Pelletier E."/>
            <person name="Niang G."/>
            <person name="Scheremetjew M."/>
            <person name="Finn R."/>
            <person name="Kale V."/>
            <person name="Holt S."/>
            <person name="Cochrane G."/>
            <person name="Meng A."/>
            <person name="Brown T."/>
            <person name="Cohen L."/>
        </authorList>
    </citation>
    <scope>NUCLEOTIDE SEQUENCE</scope>
    <source>
        <strain evidence="6">WS</strain>
    </source>
</reference>
<dbReference type="CDD" id="cd00174">
    <property type="entry name" value="SH3"/>
    <property type="match status" value="1"/>
</dbReference>
<dbReference type="InterPro" id="IPR001452">
    <property type="entry name" value="SH3_domain"/>
</dbReference>
<evidence type="ECO:0000256" key="2">
    <source>
        <dbReference type="PROSITE-ProRule" id="PRU00192"/>
    </source>
</evidence>
<dbReference type="AlphaFoldDB" id="A0A7S1KNQ8"/>
<feature type="domain" description="SH3" evidence="5">
    <location>
        <begin position="28"/>
        <end position="99"/>
    </location>
</feature>
<proteinExistence type="predicted"/>
<sequence length="380" mass="41453">MPSKQSSKNARAKANSAASTAGANSTAPTPHLYRVLYTFKAQSDLELSCQVGDILITDAQPRDNWLIVTKYWDLVGDADEGNDPKRGYVPVSFIERMTPQQESKFLEANGKAREDVSKKVLPENAQNKQKEAINTVPNKSHSSVNDENAAHTQDDDQQEHSNNSTAKKKRSRNEDKETSDHHVKSDTASARIGASSRRLRRQNTSSSSTSMPSGAASRTATNTATSFASASDTSYNTTSARAGTFSAGVLGTSSRRRSLLNSSSDGVNAHRSSVASSYKVSSSANATVPSTSRLPDYSRRFGGASTNAAGSSSSSSLMHQLFDRLASERNTLFDDYNQELHKTSDMIQDAHRESHELIHRIRQLEQQIDIEQNNLKAQHA</sequence>
<dbReference type="InterPro" id="IPR036028">
    <property type="entry name" value="SH3-like_dom_sf"/>
</dbReference>
<keyword evidence="3" id="KW-0175">Coiled coil</keyword>
<evidence type="ECO:0000259" key="5">
    <source>
        <dbReference type="PROSITE" id="PS50002"/>
    </source>
</evidence>
<gene>
    <name evidence="6" type="ORF">PCOS0759_LOCUS3196</name>
</gene>